<keyword evidence="3" id="KW-1185">Reference proteome</keyword>
<dbReference type="GO" id="GO:0016740">
    <property type="term" value="F:transferase activity"/>
    <property type="evidence" value="ECO:0007669"/>
    <property type="project" value="UniProtKB-KW"/>
</dbReference>
<organism evidence="2 3">
    <name type="scientific">Ruminococcus albus SY3</name>
    <dbReference type="NCBI Taxonomy" id="1341156"/>
    <lineage>
        <taxon>Bacteria</taxon>
        <taxon>Bacillati</taxon>
        <taxon>Bacillota</taxon>
        <taxon>Clostridia</taxon>
        <taxon>Eubacteriales</taxon>
        <taxon>Oscillospiraceae</taxon>
        <taxon>Ruminococcus</taxon>
    </lineage>
</organism>
<accession>A0A011V356</accession>
<name>A0A011V356_RUMAL</name>
<dbReference type="NCBIfam" id="TIGR03183">
    <property type="entry name" value="DNA_S_dndC"/>
    <property type="match status" value="1"/>
</dbReference>
<proteinExistence type="predicted"/>
<dbReference type="Proteomes" id="UP000021369">
    <property type="component" value="Unassembled WGS sequence"/>
</dbReference>
<dbReference type="InterPro" id="IPR017598">
    <property type="entry name" value="SulphurTrfase_DndC"/>
</dbReference>
<dbReference type="InterPro" id="IPR002500">
    <property type="entry name" value="PAPS_reduct_dom"/>
</dbReference>
<dbReference type="Pfam" id="PF01507">
    <property type="entry name" value="PAPS_reduct"/>
    <property type="match status" value="1"/>
</dbReference>
<evidence type="ECO:0000313" key="3">
    <source>
        <dbReference type="Proteomes" id="UP000021369"/>
    </source>
</evidence>
<keyword evidence="2" id="KW-0808">Transferase</keyword>
<dbReference type="PATRIC" id="fig|1341156.4.peg.1128"/>
<dbReference type="PANTHER" id="PTHR43196">
    <property type="entry name" value="SULFATE ADENYLYLTRANSFERASE SUBUNIT 2"/>
    <property type="match status" value="1"/>
</dbReference>
<comment type="caution">
    <text evidence="2">The sequence shown here is derived from an EMBL/GenBank/DDBJ whole genome shotgun (WGS) entry which is preliminary data.</text>
</comment>
<dbReference type="InterPro" id="IPR014729">
    <property type="entry name" value="Rossmann-like_a/b/a_fold"/>
</dbReference>
<dbReference type="InterPro" id="IPR050128">
    <property type="entry name" value="Sulfate_adenylyltrnsfr_sub2"/>
</dbReference>
<dbReference type="AlphaFoldDB" id="A0A011V356"/>
<sequence length="467" mass="53995">MAMNSYFEHVSYEELREEVKYVYQSDNRPWIIGYSGGKDSTTVVELVYEMLLSLNPEERTKNVYIISSDTLIENPLIKIYLNKMNTMLGEAAARDGLPIKSCMVTPEYNNTFWTNIIGKGLPTPRMNGTFRWCTDRLKIKPSADKIKAIIAEEKKDVVVLLGVRKAESIARKRRIEGRELANRMLNRHETIQDAYVYNPIVELTTEDVWTVLLEHNSGKTPWGSDNSELVALYSDADSGECPFAGMSNSGQTQSCGQSRFGCWCCTVVKDDKSLNGFIKAGHRELIPLAEFRSWLMSIRDVDEYREKKHRDGTVYADKHGNKGYGPFTWEARKLILTKLIETQRTLNYELITLDELRAIDEIWDRELDLSRRVLVDLYYEITGDRLPWDSYKEPLINSDTVTSIQQMCEEYDVPDELVRNLILSVHQNKNYSNPKIMRKDLERLLNQQWLHFDLLREIDNADNQTGA</sequence>
<evidence type="ECO:0000313" key="2">
    <source>
        <dbReference type="EMBL" id="EXM39892.1"/>
    </source>
</evidence>
<dbReference type="Gene3D" id="3.40.50.620">
    <property type="entry name" value="HUPs"/>
    <property type="match status" value="1"/>
</dbReference>
<feature type="domain" description="Phosphoadenosine phosphosulphate reductase" evidence="1">
    <location>
        <begin position="32"/>
        <end position="217"/>
    </location>
</feature>
<dbReference type="SUPFAM" id="SSF52402">
    <property type="entry name" value="Adenine nucleotide alpha hydrolases-like"/>
    <property type="match status" value="1"/>
</dbReference>
<gene>
    <name evidence="2" type="ORF">RASY3_09135</name>
</gene>
<evidence type="ECO:0000259" key="1">
    <source>
        <dbReference type="Pfam" id="PF01507"/>
    </source>
</evidence>
<protein>
    <submittedName>
        <fullName evidence="2">Sulfurtransferase DndC</fullName>
    </submittedName>
</protein>
<dbReference type="EMBL" id="JEOB01000002">
    <property type="protein sequence ID" value="EXM39892.1"/>
    <property type="molecule type" value="Genomic_DNA"/>
</dbReference>
<dbReference type="PANTHER" id="PTHR43196:SF2">
    <property type="entry name" value="PHOSPHOADENOSINE PHOSPHOSULFATE REDUCTASE"/>
    <property type="match status" value="1"/>
</dbReference>
<reference evidence="2 3" key="1">
    <citation type="submission" date="2013-06" db="EMBL/GenBank/DDBJ databases">
        <title>Rumen cellulosomics: divergent fiber-degrading strategies revealed by comparative genome-wide analysis of six Ruminococcal strains.</title>
        <authorList>
            <person name="Dassa B."/>
            <person name="Borovok I."/>
            <person name="Lamed R."/>
            <person name="Flint H."/>
            <person name="Yeoman C.J."/>
            <person name="White B."/>
            <person name="Bayer E.A."/>
        </authorList>
    </citation>
    <scope>NUCLEOTIDE SEQUENCE [LARGE SCALE GENOMIC DNA]</scope>
    <source>
        <strain evidence="2 3">SY3</strain>
    </source>
</reference>